<evidence type="ECO:0000256" key="5">
    <source>
        <dbReference type="SAM" id="Phobius"/>
    </source>
</evidence>
<dbReference type="Proteomes" id="UP000244168">
    <property type="component" value="Unassembled WGS sequence"/>
</dbReference>
<dbReference type="RefSeq" id="WP_107828836.1">
    <property type="nucleotide sequence ID" value="NZ_CP160205.1"/>
</dbReference>
<organism evidence="6 7">
    <name type="scientific">Mucilaginibacter yixingensis</name>
    <dbReference type="NCBI Taxonomy" id="1295612"/>
    <lineage>
        <taxon>Bacteria</taxon>
        <taxon>Pseudomonadati</taxon>
        <taxon>Bacteroidota</taxon>
        <taxon>Sphingobacteriia</taxon>
        <taxon>Sphingobacteriales</taxon>
        <taxon>Sphingobacteriaceae</taxon>
        <taxon>Mucilaginibacter</taxon>
    </lineage>
</organism>
<keyword evidence="6" id="KW-0808">Transferase</keyword>
<gene>
    <name evidence="6" type="ORF">C8P68_104389</name>
</gene>
<feature type="transmembrane region" description="Helical" evidence="5">
    <location>
        <begin position="76"/>
        <end position="101"/>
    </location>
</feature>
<comment type="caution">
    <text evidence="6">The sequence shown here is derived from an EMBL/GenBank/DDBJ whole genome shotgun (WGS) entry which is preliminary data.</text>
</comment>
<protein>
    <submittedName>
        <fullName evidence="6">15-methylpalmitoyl-4-hydroxy-2-pyrone 4-O-methyltransferase</fullName>
    </submittedName>
</protein>
<evidence type="ECO:0000313" key="6">
    <source>
        <dbReference type="EMBL" id="PTQ96896.1"/>
    </source>
</evidence>
<reference evidence="6 7" key="1">
    <citation type="submission" date="2018-04" db="EMBL/GenBank/DDBJ databases">
        <title>Genomic Encyclopedia of Archaeal and Bacterial Type Strains, Phase II (KMG-II): from individual species to whole genera.</title>
        <authorList>
            <person name="Goeker M."/>
        </authorList>
    </citation>
    <scope>NUCLEOTIDE SEQUENCE [LARGE SCALE GENOMIC DNA]</scope>
    <source>
        <strain evidence="6 7">DSM 26809</strain>
    </source>
</reference>
<dbReference type="AlphaFoldDB" id="A0A2T5JA03"/>
<evidence type="ECO:0000256" key="4">
    <source>
        <dbReference type="ARBA" id="ARBA00023136"/>
    </source>
</evidence>
<dbReference type="Pfam" id="PF04140">
    <property type="entry name" value="ICMT"/>
    <property type="match status" value="1"/>
</dbReference>
<dbReference type="OrthoDB" id="7203053at2"/>
<dbReference type="EMBL" id="QAOQ01000004">
    <property type="protein sequence ID" value="PTQ96896.1"/>
    <property type="molecule type" value="Genomic_DNA"/>
</dbReference>
<evidence type="ECO:0000256" key="2">
    <source>
        <dbReference type="ARBA" id="ARBA00022692"/>
    </source>
</evidence>
<evidence type="ECO:0000256" key="1">
    <source>
        <dbReference type="ARBA" id="ARBA00004141"/>
    </source>
</evidence>
<dbReference type="InterPro" id="IPR007269">
    <property type="entry name" value="ICMT_MeTrfase"/>
</dbReference>
<feature type="transmembrane region" description="Helical" evidence="5">
    <location>
        <begin position="6"/>
        <end position="23"/>
    </location>
</feature>
<dbReference type="GO" id="GO:0032259">
    <property type="term" value="P:methylation"/>
    <property type="evidence" value="ECO:0007669"/>
    <property type="project" value="UniProtKB-KW"/>
</dbReference>
<name>A0A2T5JA03_9SPHI</name>
<evidence type="ECO:0000313" key="7">
    <source>
        <dbReference type="Proteomes" id="UP000244168"/>
    </source>
</evidence>
<keyword evidence="3 5" id="KW-1133">Transmembrane helix</keyword>
<keyword evidence="7" id="KW-1185">Reference proteome</keyword>
<keyword evidence="2 5" id="KW-0812">Transmembrane</keyword>
<feature type="transmembrane region" description="Helical" evidence="5">
    <location>
        <begin position="44"/>
        <end position="64"/>
    </location>
</feature>
<dbReference type="GO" id="GO:0016020">
    <property type="term" value="C:membrane"/>
    <property type="evidence" value="ECO:0007669"/>
    <property type="project" value="UniProtKB-SubCell"/>
</dbReference>
<feature type="transmembrane region" description="Helical" evidence="5">
    <location>
        <begin position="130"/>
        <end position="153"/>
    </location>
</feature>
<sequence length="173" mass="20220">MTGKYFITFVIFLIVLRLMELFMSSRNAKWLTSNGAVEYGQKHYPFMVSMHTLFIVSLLIEHQFKYGNTPNGGPVSLALLFTFIAVLAFKFWTLSTLGVYWTTRLYRIPNSEPITAGPYRFVRHPNYIEVIAEILVAPLIFHLYFTLILFTLLNAWMLSVRIKEENRIWQLQA</sequence>
<dbReference type="GO" id="GO:0004671">
    <property type="term" value="F:protein C-terminal S-isoprenylcysteine carboxyl O-methyltransferase activity"/>
    <property type="evidence" value="ECO:0007669"/>
    <property type="project" value="InterPro"/>
</dbReference>
<comment type="subcellular location">
    <subcellularLocation>
        <location evidence="1">Membrane</location>
        <topology evidence="1">Multi-pass membrane protein</topology>
    </subcellularLocation>
</comment>
<keyword evidence="4 5" id="KW-0472">Membrane</keyword>
<keyword evidence="6" id="KW-0489">Methyltransferase</keyword>
<proteinExistence type="predicted"/>
<accession>A0A2T5JA03</accession>
<dbReference type="Gene3D" id="1.20.120.1630">
    <property type="match status" value="1"/>
</dbReference>
<evidence type="ECO:0000256" key="3">
    <source>
        <dbReference type="ARBA" id="ARBA00022989"/>
    </source>
</evidence>